<keyword evidence="3" id="KW-0808">Transferase</keyword>
<dbReference type="STRING" id="1797245.A2949_00100"/>
<sequence>MPKNSPNIWQLGQHRLLLGDATKKEDMDRLMRGEKASLILTDPPYGVDYVDSKQEFLDAIHHDSKKKFASIKGDGGEGDYYAFSRDWLEAAKPHLTDKNAFYIFNGDTKLRELLNALHDTGYTKSALLIWLKDKFVVGRKDYHPQHELLVYGWYGTHVYYGNRDKTALFYPKPRKNSLHPTMKPPALLRRLIYHSTKPGDVVLDPFGGSGSTLIACEHMGRQCLMVEYEEVYCRAIIERWEKLTGQKAEELT</sequence>
<protein>
    <recommendedName>
        <fullName evidence="4">Methyltransferase</fullName>
        <ecNumber evidence="4">2.1.1.-</ecNumber>
    </recommendedName>
</protein>
<keyword evidence="2" id="KW-0489">Methyltransferase</keyword>
<feature type="domain" description="DNA methylase N-4/N-6" evidence="5">
    <location>
        <begin position="37"/>
        <end position="237"/>
    </location>
</feature>
<dbReference type="PANTHER" id="PTHR13370:SF3">
    <property type="entry name" value="TRNA (GUANINE(10)-N2)-METHYLTRANSFERASE HOMOLOG"/>
    <property type="match status" value="1"/>
</dbReference>
<dbReference type="PROSITE" id="PS00092">
    <property type="entry name" value="N6_MTASE"/>
    <property type="match status" value="1"/>
</dbReference>
<dbReference type="PRINTS" id="PR00508">
    <property type="entry name" value="S21N4MTFRASE"/>
</dbReference>
<dbReference type="GO" id="GO:0009007">
    <property type="term" value="F:site-specific DNA-methyltransferase (adenine-specific) activity"/>
    <property type="evidence" value="ECO:0007669"/>
    <property type="project" value="TreeGrafter"/>
</dbReference>
<dbReference type="GO" id="GO:0003677">
    <property type="term" value="F:DNA binding"/>
    <property type="evidence" value="ECO:0007669"/>
    <property type="project" value="InterPro"/>
</dbReference>
<dbReference type="InterPro" id="IPR002052">
    <property type="entry name" value="DNA_methylase_N6_adenine_CS"/>
</dbReference>
<dbReference type="Gene3D" id="3.40.50.150">
    <property type="entry name" value="Vaccinia Virus protein VP39"/>
    <property type="match status" value="1"/>
</dbReference>
<dbReference type="EC" id="2.1.1.-" evidence="4"/>
<dbReference type="GO" id="GO:0008170">
    <property type="term" value="F:N-methyltransferase activity"/>
    <property type="evidence" value="ECO:0007669"/>
    <property type="project" value="InterPro"/>
</dbReference>
<dbReference type="EMBL" id="MEWZ01000018">
    <property type="protein sequence ID" value="OGC86647.1"/>
    <property type="molecule type" value="Genomic_DNA"/>
</dbReference>
<dbReference type="AlphaFoldDB" id="A0A1F4XY55"/>
<comment type="similarity">
    <text evidence="1 4">Belongs to the N(4)/N(6)-methyltransferase family.</text>
</comment>
<dbReference type="InterPro" id="IPR002941">
    <property type="entry name" value="DNA_methylase_N4/N6"/>
</dbReference>
<evidence type="ECO:0000256" key="1">
    <source>
        <dbReference type="ARBA" id="ARBA00006594"/>
    </source>
</evidence>
<dbReference type="PANTHER" id="PTHR13370">
    <property type="entry name" value="RNA METHYLASE-RELATED"/>
    <property type="match status" value="1"/>
</dbReference>
<evidence type="ECO:0000256" key="4">
    <source>
        <dbReference type="RuleBase" id="RU362026"/>
    </source>
</evidence>
<organism evidence="6 7">
    <name type="scientific">Candidatus Adlerbacteria bacterium RIFCSPLOWO2_01_FULL_54_21b</name>
    <dbReference type="NCBI Taxonomy" id="1797245"/>
    <lineage>
        <taxon>Bacteria</taxon>
        <taxon>Candidatus Adleribacteriota</taxon>
    </lineage>
</organism>
<proteinExistence type="inferred from homology"/>
<evidence type="ECO:0000313" key="6">
    <source>
        <dbReference type="EMBL" id="OGC86647.1"/>
    </source>
</evidence>
<comment type="caution">
    <text evidence="6">The sequence shown here is derived from an EMBL/GenBank/DDBJ whole genome shotgun (WGS) entry which is preliminary data.</text>
</comment>
<evidence type="ECO:0000256" key="3">
    <source>
        <dbReference type="ARBA" id="ARBA00022679"/>
    </source>
</evidence>
<reference evidence="6 7" key="1">
    <citation type="journal article" date="2016" name="Nat. Commun.">
        <title>Thousands of microbial genomes shed light on interconnected biogeochemical processes in an aquifer system.</title>
        <authorList>
            <person name="Anantharaman K."/>
            <person name="Brown C.T."/>
            <person name="Hug L.A."/>
            <person name="Sharon I."/>
            <person name="Castelle C.J."/>
            <person name="Probst A.J."/>
            <person name="Thomas B.C."/>
            <person name="Singh A."/>
            <person name="Wilkins M.J."/>
            <person name="Karaoz U."/>
            <person name="Brodie E.L."/>
            <person name="Williams K.H."/>
            <person name="Hubbard S.S."/>
            <person name="Banfield J.F."/>
        </authorList>
    </citation>
    <scope>NUCLEOTIDE SEQUENCE [LARGE SCALE GENOMIC DNA]</scope>
</reference>
<evidence type="ECO:0000259" key="5">
    <source>
        <dbReference type="Pfam" id="PF01555"/>
    </source>
</evidence>
<dbReference type="InterPro" id="IPR029063">
    <property type="entry name" value="SAM-dependent_MTases_sf"/>
</dbReference>
<dbReference type="InterPro" id="IPR001091">
    <property type="entry name" value="RM_Methyltransferase"/>
</dbReference>
<gene>
    <name evidence="6" type="ORF">A2949_00100</name>
</gene>
<dbReference type="GO" id="GO:0005737">
    <property type="term" value="C:cytoplasm"/>
    <property type="evidence" value="ECO:0007669"/>
    <property type="project" value="TreeGrafter"/>
</dbReference>
<dbReference type="GO" id="GO:0032259">
    <property type="term" value="P:methylation"/>
    <property type="evidence" value="ECO:0007669"/>
    <property type="project" value="UniProtKB-KW"/>
</dbReference>
<accession>A0A1F4XY55</accession>
<evidence type="ECO:0000256" key="2">
    <source>
        <dbReference type="ARBA" id="ARBA00022603"/>
    </source>
</evidence>
<dbReference type="SUPFAM" id="SSF53335">
    <property type="entry name" value="S-adenosyl-L-methionine-dependent methyltransferases"/>
    <property type="match status" value="1"/>
</dbReference>
<evidence type="ECO:0000313" key="7">
    <source>
        <dbReference type="Proteomes" id="UP000178585"/>
    </source>
</evidence>
<dbReference type="Proteomes" id="UP000178585">
    <property type="component" value="Unassembled WGS sequence"/>
</dbReference>
<dbReference type="Pfam" id="PF01555">
    <property type="entry name" value="N6_N4_Mtase"/>
    <property type="match status" value="1"/>
</dbReference>
<name>A0A1F4XY55_9BACT</name>